<evidence type="ECO:0000256" key="1">
    <source>
        <dbReference type="SAM" id="Phobius"/>
    </source>
</evidence>
<keyword evidence="1" id="KW-1133">Transmembrane helix</keyword>
<accession>A0A8S5R4M3</accession>
<feature type="transmembrane region" description="Helical" evidence="1">
    <location>
        <begin position="12"/>
        <end position="31"/>
    </location>
</feature>
<feature type="transmembrane region" description="Helical" evidence="1">
    <location>
        <begin position="37"/>
        <end position="55"/>
    </location>
</feature>
<reference evidence="2" key="1">
    <citation type="journal article" date="2021" name="Proc. Natl. Acad. Sci. U.S.A.">
        <title>A Catalog of Tens of Thousands of Viruses from Human Metagenomes Reveals Hidden Associations with Chronic Diseases.</title>
        <authorList>
            <person name="Tisza M.J."/>
            <person name="Buck C.B."/>
        </authorList>
    </citation>
    <scope>NUCLEOTIDE SEQUENCE</scope>
    <source>
        <strain evidence="2">Ct8nN1</strain>
    </source>
</reference>
<keyword evidence="1" id="KW-0472">Membrane</keyword>
<evidence type="ECO:0000313" key="2">
    <source>
        <dbReference type="EMBL" id="DAE25941.1"/>
    </source>
</evidence>
<proteinExistence type="predicted"/>
<feature type="transmembrane region" description="Helical" evidence="1">
    <location>
        <begin position="64"/>
        <end position="83"/>
    </location>
</feature>
<sequence>MKNKFIIFDTSCIVYFIFFCLYNITMVNSFNKSYRDIYDKIFIFIPVIIFIITIIQEKMNNKNIALFLIIKVALPILIFSYLYKFTFTILYIMDLFYADEVVYLLSISIPVLMVEFILEQLLYNFLRKMVIKN</sequence>
<protein>
    <submittedName>
        <fullName evidence="2">Uncharacterized protein</fullName>
    </submittedName>
</protein>
<organism evidence="2">
    <name type="scientific">Podoviridae sp. ct8nN1</name>
    <dbReference type="NCBI Taxonomy" id="2827296"/>
    <lineage>
        <taxon>Viruses</taxon>
        <taxon>Duplodnaviria</taxon>
        <taxon>Heunggongvirae</taxon>
        <taxon>Uroviricota</taxon>
        <taxon>Caudoviricetes</taxon>
    </lineage>
</organism>
<name>A0A8S5R4M3_9CAUD</name>
<feature type="transmembrane region" description="Helical" evidence="1">
    <location>
        <begin position="103"/>
        <end position="126"/>
    </location>
</feature>
<dbReference type="EMBL" id="BK015804">
    <property type="protein sequence ID" value="DAE25941.1"/>
    <property type="molecule type" value="Genomic_DNA"/>
</dbReference>
<keyword evidence="1" id="KW-0812">Transmembrane</keyword>